<keyword evidence="7" id="KW-0539">Nucleus</keyword>
<comment type="caution">
    <text evidence="11">The sequence shown here is derived from an EMBL/GenBank/DDBJ whole genome shotgun (WGS) entry which is preliminary data.</text>
</comment>
<evidence type="ECO:0000256" key="1">
    <source>
        <dbReference type="ARBA" id="ARBA00004123"/>
    </source>
</evidence>
<dbReference type="Pfam" id="PF00412">
    <property type="entry name" value="LIM"/>
    <property type="match status" value="1"/>
</dbReference>
<evidence type="ECO:0000256" key="5">
    <source>
        <dbReference type="ARBA" id="ARBA00023125"/>
    </source>
</evidence>
<dbReference type="PANTHER" id="PTHR24208">
    <property type="entry name" value="LIM/HOMEOBOX PROTEIN LHX"/>
    <property type="match status" value="1"/>
</dbReference>
<feature type="region of interest" description="Disordered" evidence="9">
    <location>
        <begin position="410"/>
        <end position="445"/>
    </location>
</feature>
<evidence type="ECO:0000313" key="12">
    <source>
        <dbReference type="Proteomes" id="UP001266305"/>
    </source>
</evidence>
<feature type="compositionally biased region" description="Low complexity" evidence="9">
    <location>
        <begin position="410"/>
        <end position="422"/>
    </location>
</feature>
<dbReference type="Proteomes" id="UP001266305">
    <property type="component" value="Unassembled WGS sequence"/>
</dbReference>
<dbReference type="PROSITE" id="PS50023">
    <property type="entry name" value="LIM_DOMAIN_2"/>
    <property type="match status" value="1"/>
</dbReference>
<evidence type="ECO:0000256" key="8">
    <source>
        <dbReference type="PROSITE-ProRule" id="PRU00125"/>
    </source>
</evidence>
<feature type="region of interest" description="Disordered" evidence="9">
    <location>
        <begin position="132"/>
        <end position="157"/>
    </location>
</feature>
<dbReference type="EMBL" id="JASSZA010000022">
    <property type="protein sequence ID" value="KAK2084706.1"/>
    <property type="molecule type" value="Genomic_DNA"/>
</dbReference>
<dbReference type="CDD" id="cd09370">
    <property type="entry name" value="LIM1_Lmx1a"/>
    <property type="match status" value="1"/>
</dbReference>
<dbReference type="InterPro" id="IPR042688">
    <property type="entry name" value="Lmx1a_LIM1"/>
</dbReference>
<evidence type="ECO:0000256" key="9">
    <source>
        <dbReference type="SAM" id="MobiDB-lite"/>
    </source>
</evidence>
<accession>A0ABQ9TIY7</accession>
<evidence type="ECO:0000256" key="2">
    <source>
        <dbReference type="ARBA" id="ARBA00022723"/>
    </source>
</evidence>
<protein>
    <recommendedName>
        <fullName evidence="10">LIM zinc-binding domain-containing protein</fullName>
    </recommendedName>
</protein>
<dbReference type="InterPro" id="IPR050453">
    <property type="entry name" value="LIM_Homeobox_TF"/>
</dbReference>
<evidence type="ECO:0000256" key="4">
    <source>
        <dbReference type="ARBA" id="ARBA00023038"/>
    </source>
</evidence>
<evidence type="ECO:0000256" key="3">
    <source>
        <dbReference type="ARBA" id="ARBA00022833"/>
    </source>
</evidence>
<evidence type="ECO:0000256" key="6">
    <source>
        <dbReference type="ARBA" id="ARBA00023155"/>
    </source>
</evidence>
<name>A0ABQ9TIY7_SAGOE</name>
<evidence type="ECO:0000313" key="11">
    <source>
        <dbReference type="EMBL" id="KAK2084706.1"/>
    </source>
</evidence>
<keyword evidence="2 8" id="KW-0479">Metal-binding</keyword>
<organism evidence="11 12">
    <name type="scientific">Saguinus oedipus</name>
    <name type="common">Cotton-top tamarin</name>
    <name type="synonym">Oedipomidas oedipus</name>
    <dbReference type="NCBI Taxonomy" id="9490"/>
    <lineage>
        <taxon>Eukaryota</taxon>
        <taxon>Metazoa</taxon>
        <taxon>Chordata</taxon>
        <taxon>Craniata</taxon>
        <taxon>Vertebrata</taxon>
        <taxon>Euteleostomi</taxon>
        <taxon>Mammalia</taxon>
        <taxon>Eutheria</taxon>
        <taxon>Euarchontoglires</taxon>
        <taxon>Primates</taxon>
        <taxon>Haplorrhini</taxon>
        <taxon>Platyrrhini</taxon>
        <taxon>Cebidae</taxon>
        <taxon>Callitrichinae</taxon>
        <taxon>Saguinus</taxon>
    </lineage>
</organism>
<reference evidence="11 12" key="1">
    <citation type="submission" date="2023-05" db="EMBL/GenBank/DDBJ databases">
        <title>B98-5 Cell Line De Novo Hybrid Assembly: An Optical Mapping Approach.</title>
        <authorList>
            <person name="Kananen K."/>
            <person name="Auerbach J.A."/>
            <person name="Kautto E."/>
            <person name="Blachly J.S."/>
        </authorList>
    </citation>
    <scope>NUCLEOTIDE SEQUENCE [LARGE SCALE GENOMIC DNA]</scope>
    <source>
        <strain evidence="11">B95-8</strain>
        <tissue evidence="11">Cell line</tissue>
    </source>
</reference>
<evidence type="ECO:0000256" key="7">
    <source>
        <dbReference type="ARBA" id="ARBA00023242"/>
    </source>
</evidence>
<dbReference type="PANTHER" id="PTHR24208:SF88">
    <property type="entry name" value="LIM HOMEOBOX TRANSCRIPTION FACTOR 1-ALPHA"/>
    <property type="match status" value="1"/>
</dbReference>
<keyword evidence="3 8" id="KW-0862">Zinc</keyword>
<sequence>MPIIAQLILVALDTPSQECRGCGRQVPADTNVRLNVSPLQVLPPGPNMLDGLKMEENFQSAIDTSASFSSLLGECSVRPRRTLFPLGPELWNLALWDPVRYRGTSAPLSCTQLSPTAIYQYLWVLPTQINPTSRPRPHAPGTEFPKAARGGRASSQASEWQVIKNTQGWIFNLGANRRLINAALFSRPRGYSIGDPRPGASKFEAASLPHQLQPQFQPWAQLRDFSGPVGSAARGLDRAAGGCPQSNPTTPLQRPRRSSGRVSTHGSCRAEARDSGYGSPTHSALGDFQSGLNVEDETVLGKRIQRGIPPPPTPQMKRITCTERPSSNSPFGNFRAGPASEESRRQSRQYPGGQRVWIYVYSGCRVSLVPSVRPTFALNGRVVAQDAETLPKENRIVKLRSVSLLVLTSSSAPQSGRPSSRAGGPTSRNGRQGLPGMGATGEIRGVRGSGAGPGQIWQGRPARAAHPLTSVVATGRAVSPKSVCEGCQRVILDRFLLRLNDSFWHEQCVQCASCKEPLETTCFYRDKKLYCKYDYEK</sequence>
<dbReference type="InterPro" id="IPR001781">
    <property type="entry name" value="Znf_LIM"/>
</dbReference>
<keyword evidence="6" id="KW-0371">Homeobox</keyword>
<comment type="subcellular location">
    <subcellularLocation>
        <location evidence="1">Nucleus</location>
    </subcellularLocation>
</comment>
<proteinExistence type="predicted"/>
<dbReference type="SMART" id="SM00132">
    <property type="entry name" value="LIM"/>
    <property type="match status" value="1"/>
</dbReference>
<keyword evidence="4 8" id="KW-0440">LIM domain</keyword>
<keyword evidence="5" id="KW-0238">DNA-binding</keyword>
<keyword evidence="12" id="KW-1185">Reference proteome</keyword>
<feature type="domain" description="LIM zinc-binding" evidence="10">
    <location>
        <begin position="482"/>
        <end position="537"/>
    </location>
</feature>
<feature type="region of interest" description="Disordered" evidence="9">
    <location>
        <begin position="304"/>
        <end position="349"/>
    </location>
</feature>
<dbReference type="SUPFAM" id="SSF57716">
    <property type="entry name" value="Glucocorticoid receptor-like (DNA-binding domain)"/>
    <property type="match status" value="1"/>
</dbReference>
<evidence type="ECO:0000259" key="10">
    <source>
        <dbReference type="PROSITE" id="PS50023"/>
    </source>
</evidence>
<feature type="compositionally biased region" description="Low complexity" evidence="9">
    <location>
        <begin position="147"/>
        <end position="157"/>
    </location>
</feature>
<feature type="region of interest" description="Disordered" evidence="9">
    <location>
        <begin position="231"/>
        <end position="288"/>
    </location>
</feature>
<dbReference type="PROSITE" id="PS00478">
    <property type="entry name" value="LIM_DOMAIN_1"/>
    <property type="match status" value="1"/>
</dbReference>
<dbReference type="Gene3D" id="2.10.110.10">
    <property type="entry name" value="Cysteine Rich Protein"/>
    <property type="match status" value="1"/>
</dbReference>
<gene>
    <name evidence="11" type="ORF">P7K49_037739</name>
</gene>